<sequence length="203" mass="23063">MLAIDHIVIVSDNPAQAADKFGKEHNVTVIQGGKHSNWGTYNYLAYFSNDSYIEWIGIFDKKIAIQSENPLIQQVVDALDDNMEGPIQYALRTDKMDKYIDHFHKSTIPFTGPIPGSRKKPSGSILEWRMLFPEDVTEQLPFLIEWGNVKNVPEDDRLINEQQIHTISAAINNIEKFKGIYQTDLQLANARLSVSDKLAFSIN</sequence>
<dbReference type="AlphaFoldDB" id="A0A1H1FYU0"/>
<proteinExistence type="predicted"/>
<dbReference type="PANTHER" id="PTHR40265:SF1">
    <property type="entry name" value="GLYOXALASE-LIKE DOMAIN-CONTAINING PROTEIN"/>
    <property type="match status" value="1"/>
</dbReference>
<organism evidence="2 3">
    <name type="scientific">Virgibacillus salinus</name>
    <dbReference type="NCBI Taxonomy" id="553311"/>
    <lineage>
        <taxon>Bacteria</taxon>
        <taxon>Bacillati</taxon>
        <taxon>Bacillota</taxon>
        <taxon>Bacilli</taxon>
        <taxon>Bacillales</taxon>
        <taxon>Bacillaceae</taxon>
        <taxon>Virgibacillus</taxon>
    </lineage>
</organism>
<dbReference type="InterPro" id="IPR029068">
    <property type="entry name" value="Glyas_Bleomycin-R_OHBP_Dase"/>
</dbReference>
<dbReference type="SUPFAM" id="SSF54593">
    <property type="entry name" value="Glyoxalase/Bleomycin resistance protein/Dihydroxybiphenyl dioxygenase"/>
    <property type="match status" value="1"/>
</dbReference>
<dbReference type="PANTHER" id="PTHR40265">
    <property type="entry name" value="BLL2707 PROTEIN"/>
    <property type="match status" value="1"/>
</dbReference>
<dbReference type="RefSeq" id="WP_092494203.1">
    <property type="nucleotide sequence ID" value="NZ_FNKD01000004.1"/>
</dbReference>
<dbReference type="InterPro" id="IPR025870">
    <property type="entry name" value="Glyoxalase-like_dom"/>
</dbReference>
<gene>
    <name evidence="2" type="ORF">SAMN05216231_3479</name>
</gene>
<dbReference type="STRING" id="553311.SAMN05216231_3479"/>
<evidence type="ECO:0000313" key="2">
    <source>
        <dbReference type="EMBL" id="SDR05788.1"/>
    </source>
</evidence>
<keyword evidence="3" id="KW-1185">Reference proteome</keyword>
<accession>A0A1H1FYU0</accession>
<dbReference type="Pfam" id="PF13468">
    <property type="entry name" value="Glyoxalase_3"/>
    <property type="match status" value="1"/>
</dbReference>
<dbReference type="Gene3D" id="3.10.180.10">
    <property type="entry name" value="2,3-Dihydroxybiphenyl 1,2-Dioxygenase, domain 1"/>
    <property type="match status" value="1"/>
</dbReference>
<evidence type="ECO:0000259" key="1">
    <source>
        <dbReference type="Pfam" id="PF13468"/>
    </source>
</evidence>
<protein>
    <submittedName>
        <fullName evidence="2">Glyoxalase-like domain-containing protein</fullName>
    </submittedName>
</protein>
<evidence type="ECO:0000313" key="3">
    <source>
        <dbReference type="Proteomes" id="UP000199444"/>
    </source>
</evidence>
<dbReference type="Proteomes" id="UP000199444">
    <property type="component" value="Unassembled WGS sequence"/>
</dbReference>
<name>A0A1H1FYU0_9BACI</name>
<dbReference type="EMBL" id="FNKD01000004">
    <property type="protein sequence ID" value="SDR05788.1"/>
    <property type="molecule type" value="Genomic_DNA"/>
</dbReference>
<reference evidence="2 3" key="1">
    <citation type="submission" date="2016-10" db="EMBL/GenBank/DDBJ databases">
        <authorList>
            <person name="de Groot N.N."/>
        </authorList>
    </citation>
    <scope>NUCLEOTIDE SEQUENCE [LARGE SCALE GENOMIC DNA]</scope>
    <source>
        <strain evidence="2 3">CGMCC 1.10449</strain>
    </source>
</reference>
<feature type="domain" description="Glyoxalase-like" evidence="1">
    <location>
        <begin position="4"/>
        <end position="182"/>
    </location>
</feature>